<dbReference type="SUPFAM" id="SSF51182">
    <property type="entry name" value="RmlC-like cupins"/>
    <property type="match status" value="1"/>
</dbReference>
<keyword evidence="3" id="KW-0378">Hydrolase</keyword>
<feature type="domain" description="HD" evidence="1">
    <location>
        <begin position="134"/>
        <end position="255"/>
    </location>
</feature>
<feature type="domain" description="HD-GYP" evidence="2">
    <location>
        <begin position="112"/>
        <end position="299"/>
    </location>
</feature>
<dbReference type="Pfam" id="PF13487">
    <property type="entry name" value="HD_5"/>
    <property type="match status" value="1"/>
</dbReference>
<sequence length="299" mass="33807">MTDFIVRKSGEAIERVVQKSGSLSLLGQGDGVEILIQEIKEGSLSYLEPYGEELLEFYYILEGEIYCHCEYGEMILKPGDYFYAHNLKAPVEIKPQTDAKLIYVSSRALFKHISHNISVFKEILKKVEKKDAYTHGHGKRVRDVSHAIGKKLGLDSRKLERLAMGALFHDIGKIDIPDEILKKPARLNSEEFELIKKHPIYGYKMVLNTPLEDTSDIILHHHERVDGSGYPDGIPGELMTIESKIIAVADSFDAMTSIRPYREAMTDEDALREIKSLSGTLYDPIVVQALEECLREGLI</sequence>
<protein>
    <submittedName>
        <fullName evidence="3">Metal dependent phosphohydrolase</fullName>
    </submittedName>
</protein>
<dbReference type="InterPro" id="IPR037522">
    <property type="entry name" value="HD_GYP_dom"/>
</dbReference>
<dbReference type="AlphaFoldDB" id="A0A7Z7LFJ7"/>
<dbReference type="PANTHER" id="PTHR43155:SF2">
    <property type="entry name" value="CYCLIC DI-GMP PHOSPHODIESTERASE PA4108"/>
    <property type="match status" value="1"/>
</dbReference>
<dbReference type="InterPro" id="IPR014710">
    <property type="entry name" value="RmlC-like_jellyroll"/>
</dbReference>
<dbReference type="InterPro" id="IPR011051">
    <property type="entry name" value="RmlC_Cupin_sf"/>
</dbReference>
<dbReference type="PROSITE" id="PS51831">
    <property type="entry name" value="HD"/>
    <property type="match status" value="1"/>
</dbReference>
<dbReference type="PANTHER" id="PTHR43155">
    <property type="entry name" value="CYCLIC DI-GMP PHOSPHODIESTERASE PA4108-RELATED"/>
    <property type="match status" value="1"/>
</dbReference>
<dbReference type="InterPro" id="IPR003607">
    <property type="entry name" value="HD/PDEase_dom"/>
</dbReference>
<dbReference type="Gene3D" id="1.10.3210.10">
    <property type="entry name" value="Hypothetical protein af1432"/>
    <property type="match status" value="1"/>
</dbReference>
<evidence type="ECO:0000313" key="3">
    <source>
        <dbReference type="EMBL" id="SSC12518.1"/>
    </source>
</evidence>
<evidence type="ECO:0000313" key="4">
    <source>
        <dbReference type="Proteomes" id="UP000250796"/>
    </source>
</evidence>
<name>A0A7Z7LFJ7_9BACT</name>
<proteinExistence type="predicted"/>
<organism evidence="3 4">
    <name type="scientific">Mesotoga infera</name>
    <dbReference type="NCBI Taxonomy" id="1236046"/>
    <lineage>
        <taxon>Bacteria</taxon>
        <taxon>Thermotogati</taxon>
        <taxon>Thermotogota</taxon>
        <taxon>Thermotogae</taxon>
        <taxon>Kosmotogales</taxon>
        <taxon>Kosmotogaceae</taxon>
        <taxon>Mesotoga</taxon>
    </lineage>
</organism>
<dbReference type="SMART" id="SM00471">
    <property type="entry name" value="HDc"/>
    <property type="match status" value="1"/>
</dbReference>
<gene>
    <name evidence="3" type="ORF">MESINF_1074</name>
</gene>
<dbReference type="InterPro" id="IPR006674">
    <property type="entry name" value="HD_domain"/>
</dbReference>
<dbReference type="PROSITE" id="PS51832">
    <property type="entry name" value="HD_GYP"/>
    <property type="match status" value="1"/>
</dbReference>
<dbReference type="GO" id="GO:0016787">
    <property type="term" value="F:hydrolase activity"/>
    <property type="evidence" value="ECO:0007669"/>
    <property type="project" value="UniProtKB-KW"/>
</dbReference>
<accession>A0A7Z7LFJ7</accession>
<dbReference type="Proteomes" id="UP000250796">
    <property type="component" value="Chromosome MESINF"/>
</dbReference>
<dbReference type="EMBL" id="LS974202">
    <property type="protein sequence ID" value="SSC12518.1"/>
    <property type="molecule type" value="Genomic_DNA"/>
</dbReference>
<keyword evidence="4" id="KW-1185">Reference proteome</keyword>
<reference evidence="3 4" key="1">
    <citation type="submission" date="2017-01" db="EMBL/GenBank/DDBJ databases">
        <authorList>
            <person name="Erauso G."/>
        </authorList>
    </citation>
    <scope>NUCLEOTIDE SEQUENCE [LARGE SCALE GENOMIC DNA]</scope>
    <source>
        <strain evidence="3">MESINF1</strain>
    </source>
</reference>
<dbReference type="RefSeq" id="WP_169698832.1">
    <property type="nucleotide sequence ID" value="NZ_LS974202.1"/>
</dbReference>
<dbReference type="KEGG" id="minf:MESINF_1074"/>
<dbReference type="CDD" id="cd00077">
    <property type="entry name" value="HDc"/>
    <property type="match status" value="1"/>
</dbReference>
<evidence type="ECO:0000259" key="2">
    <source>
        <dbReference type="PROSITE" id="PS51832"/>
    </source>
</evidence>
<dbReference type="SUPFAM" id="SSF109604">
    <property type="entry name" value="HD-domain/PDEase-like"/>
    <property type="match status" value="1"/>
</dbReference>
<evidence type="ECO:0000259" key="1">
    <source>
        <dbReference type="PROSITE" id="PS51831"/>
    </source>
</evidence>
<dbReference type="Gene3D" id="2.60.120.10">
    <property type="entry name" value="Jelly Rolls"/>
    <property type="match status" value="1"/>
</dbReference>